<dbReference type="RefSeq" id="WP_125974634.1">
    <property type="nucleotide sequence ID" value="NZ_CP034433.1"/>
</dbReference>
<dbReference type="Proteomes" id="UP000282438">
    <property type="component" value="Chromosome"/>
</dbReference>
<dbReference type="Pfam" id="PF00482">
    <property type="entry name" value="T2SSF"/>
    <property type="match status" value="2"/>
</dbReference>
<evidence type="ECO:0000256" key="7">
    <source>
        <dbReference type="SAM" id="Phobius"/>
    </source>
</evidence>
<evidence type="ECO:0000256" key="1">
    <source>
        <dbReference type="ARBA" id="ARBA00004651"/>
    </source>
</evidence>
<dbReference type="Gene3D" id="1.20.81.30">
    <property type="entry name" value="Type II secretion system (T2SS), domain F"/>
    <property type="match status" value="2"/>
</dbReference>
<evidence type="ECO:0000256" key="4">
    <source>
        <dbReference type="ARBA" id="ARBA00022692"/>
    </source>
</evidence>
<dbReference type="PRINTS" id="PR00812">
    <property type="entry name" value="BCTERIALGSPF"/>
</dbReference>
<evidence type="ECO:0000256" key="3">
    <source>
        <dbReference type="ARBA" id="ARBA00022475"/>
    </source>
</evidence>
<accession>A0A3S8ZUM8</accession>
<comment type="similarity">
    <text evidence="2">Belongs to the GSP F family.</text>
</comment>
<evidence type="ECO:0000256" key="2">
    <source>
        <dbReference type="ARBA" id="ARBA00005745"/>
    </source>
</evidence>
<dbReference type="GO" id="GO:0005886">
    <property type="term" value="C:plasma membrane"/>
    <property type="evidence" value="ECO:0007669"/>
    <property type="project" value="UniProtKB-SubCell"/>
</dbReference>
<feature type="transmembrane region" description="Helical" evidence="7">
    <location>
        <begin position="205"/>
        <end position="231"/>
    </location>
</feature>
<dbReference type="InterPro" id="IPR042094">
    <property type="entry name" value="T2SS_GspF_sf"/>
</dbReference>
<evidence type="ECO:0000256" key="5">
    <source>
        <dbReference type="ARBA" id="ARBA00022989"/>
    </source>
</evidence>
<keyword evidence="10" id="KW-1185">Reference proteome</keyword>
<protein>
    <submittedName>
        <fullName evidence="9">Type II secretion system F family protein</fullName>
    </submittedName>
</protein>
<feature type="transmembrane region" description="Helical" evidence="7">
    <location>
        <begin position="162"/>
        <end position="185"/>
    </location>
</feature>
<dbReference type="EMBL" id="CP034433">
    <property type="protein sequence ID" value="AZN37227.1"/>
    <property type="molecule type" value="Genomic_DNA"/>
</dbReference>
<dbReference type="InterPro" id="IPR018076">
    <property type="entry name" value="T2SS_GspF_dom"/>
</dbReference>
<dbReference type="AlphaFoldDB" id="A0A3S8ZUM8"/>
<evidence type="ECO:0000313" key="10">
    <source>
        <dbReference type="Proteomes" id="UP000282438"/>
    </source>
</evidence>
<dbReference type="KEGG" id="iod:EJO50_12470"/>
<keyword evidence="3" id="KW-1003">Cell membrane</keyword>
<evidence type="ECO:0000259" key="8">
    <source>
        <dbReference type="Pfam" id="PF00482"/>
    </source>
</evidence>
<gene>
    <name evidence="9" type="ORF">EJO50_12470</name>
</gene>
<dbReference type="InterPro" id="IPR003004">
    <property type="entry name" value="GspF/PilC"/>
</dbReference>
<sequence length="398" mass="44528">MQFIYRAVDNAGHIQKGKSEANNLADLEQRLERIGLSLIAGKAASAGGVLGGKKVSRRELITFTFHMEQLTRAGVSILEGLSDLRDSLEEPHFREVIANLIEDIEGGHQFSQALAGHPQVFDAIYVNLIRAGESSGKLPEVLLNLSDSLKWQDELVSQTKKIVMYPAFVGVLVVAVITFLMIYLVPQLVSFVAAMQQTLPLNTRILIAVSNIFIYYWWALFGVPIVLFILLRLRLRHDAKFRHRFDGWKLTLPPFGPILHKIILARFANFFALMYAAGIPILDCIKISEGIVSNSMVAESLRRIQAQIREGQGVTASFNQEKMFPPLVLRMLKVGESTGQLDHALMNVSYFYNRDVKESIERVQALIEPSLTVVLGLILAWIMSSVLGPIFDTISKLR</sequence>
<evidence type="ECO:0000313" key="9">
    <source>
        <dbReference type="EMBL" id="AZN37227.1"/>
    </source>
</evidence>
<dbReference type="OrthoDB" id="9805682at2"/>
<reference evidence="9 10" key="1">
    <citation type="submission" date="2018-12" db="EMBL/GenBank/DDBJ databases">
        <title>Complete genome sequence of Iodobacter sp. H11R3.</title>
        <authorList>
            <person name="Bae J.-W."/>
        </authorList>
    </citation>
    <scope>NUCLEOTIDE SEQUENCE [LARGE SCALE GENOMIC DNA]</scope>
    <source>
        <strain evidence="9 10">H11R3</strain>
    </source>
</reference>
<feature type="domain" description="Type II secretion system protein GspF" evidence="8">
    <location>
        <begin position="69"/>
        <end position="186"/>
    </location>
</feature>
<keyword evidence="6 7" id="KW-0472">Membrane</keyword>
<feature type="transmembrane region" description="Helical" evidence="7">
    <location>
        <begin position="371"/>
        <end position="391"/>
    </location>
</feature>
<name>A0A3S8ZUM8_9NEIS</name>
<dbReference type="PANTHER" id="PTHR30012">
    <property type="entry name" value="GENERAL SECRETION PATHWAY PROTEIN"/>
    <property type="match status" value="1"/>
</dbReference>
<organism evidence="9 10">
    <name type="scientific">Iodobacter ciconiae</name>
    <dbReference type="NCBI Taxonomy" id="2496266"/>
    <lineage>
        <taxon>Bacteria</taxon>
        <taxon>Pseudomonadati</taxon>
        <taxon>Pseudomonadota</taxon>
        <taxon>Betaproteobacteria</taxon>
        <taxon>Neisseriales</taxon>
        <taxon>Chitinibacteraceae</taxon>
        <taxon>Iodobacter</taxon>
    </lineage>
</organism>
<keyword evidence="4 7" id="KW-0812">Transmembrane</keyword>
<feature type="domain" description="Type II secretion system protein GspF" evidence="8">
    <location>
        <begin position="267"/>
        <end position="388"/>
    </location>
</feature>
<proteinExistence type="inferred from homology"/>
<keyword evidence="5 7" id="KW-1133">Transmembrane helix</keyword>
<evidence type="ECO:0000256" key="6">
    <source>
        <dbReference type="ARBA" id="ARBA00023136"/>
    </source>
</evidence>
<comment type="subcellular location">
    <subcellularLocation>
        <location evidence="1">Cell membrane</location>
        <topology evidence="1">Multi-pass membrane protein</topology>
    </subcellularLocation>
</comment>
<dbReference type="PANTHER" id="PTHR30012:SF0">
    <property type="entry name" value="TYPE II SECRETION SYSTEM PROTEIN F-RELATED"/>
    <property type="match status" value="1"/>
</dbReference>